<name>G0GBV9_WINT7</name>
<dbReference type="Proteomes" id="UP000007254">
    <property type="component" value="Chromosome"/>
</dbReference>
<dbReference type="AlphaFoldDB" id="G0GBV9"/>
<comment type="similarity">
    <text evidence="2 10">Belongs to the RNA methyltransferase RsmE family.</text>
</comment>
<dbReference type="OrthoDB" id="362914at2"/>
<comment type="catalytic activity">
    <reaction evidence="9 10">
        <text>uridine(1498) in 16S rRNA + S-adenosyl-L-methionine = N(3)-methyluridine(1498) in 16S rRNA + S-adenosyl-L-homocysteine + H(+)</text>
        <dbReference type="Rhea" id="RHEA:42920"/>
        <dbReference type="Rhea" id="RHEA-COMP:10283"/>
        <dbReference type="Rhea" id="RHEA-COMP:10284"/>
        <dbReference type="ChEBI" id="CHEBI:15378"/>
        <dbReference type="ChEBI" id="CHEBI:57856"/>
        <dbReference type="ChEBI" id="CHEBI:59789"/>
        <dbReference type="ChEBI" id="CHEBI:65315"/>
        <dbReference type="ChEBI" id="CHEBI:74502"/>
        <dbReference type="EC" id="2.1.1.193"/>
    </reaction>
</comment>
<evidence type="ECO:0000256" key="3">
    <source>
        <dbReference type="ARBA" id="ARBA00022490"/>
    </source>
</evidence>
<dbReference type="Gene3D" id="3.40.1280.10">
    <property type="match status" value="1"/>
</dbReference>
<evidence type="ECO:0000256" key="6">
    <source>
        <dbReference type="ARBA" id="ARBA00022679"/>
    </source>
</evidence>
<evidence type="ECO:0000259" key="11">
    <source>
        <dbReference type="Pfam" id="PF04452"/>
    </source>
</evidence>
<evidence type="ECO:0000313" key="12">
    <source>
        <dbReference type="EMBL" id="AEJ61970.1"/>
    </source>
</evidence>
<feature type="domain" description="Ribosomal RNA small subunit methyltransferase E methyltransferase" evidence="11">
    <location>
        <begin position="70"/>
        <end position="227"/>
    </location>
</feature>
<dbReference type="NCBIfam" id="TIGR00046">
    <property type="entry name" value="RsmE family RNA methyltransferase"/>
    <property type="match status" value="1"/>
</dbReference>
<dbReference type="InterPro" id="IPR046886">
    <property type="entry name" value="RsmE_MTase_dom"/>
</dbReference>
<dbReference type="InterPro" id="IPR006700">
    <property type="entry name" value="RsmE"/>
</dbReference>
<keyword evidence="6 10" id="KW-0808">Transferase</keyword>
<dbReference type="PANTHER" id="PTHR30027">
    <property type="entry name" value="RIBOSOMAL RNA SMALL SUBUNIT METHYLTRANSFERASE E"/>
    <property type="match status" value="1"/>
</dbReference>
<keyword evidence="5 10" id="KW-0489">Methyltransferase</keyword>
<keyword evidence="3 10" id="KW-0963">Cytoplasm</keyword>
<dbReference type="KEGG" id="stq:Spith_1710"/>
<evidence type="ECO:0000256" key="2">
    <source>
        <dbReference type="ARBA" id="ARBA00005528"/>
    </source>
</evidence>
<dbReference type="PANTHER" id="PTHR30027:SF3">
    <property type="entry name" value="16S RRNA (URACIL(1498)-N(3))-METHYLTRANSFERASE"/>
    <property type="match status" value="1"/>
</dbReference>
<keyword evidence="4 10" id="KW-0698">rRNA processing</keyword>
<keyword evidence="7 10" id="KW-0949">S-adenosyl-L-methionine</keyword>
<evidence type="ECO:0000256" key="5">
    <source>
        <dbReference type="ARBA" id="ARBA00022603"/>
    </source>
</evidence>
<reference evidence="12 13" key="1">
    <citation type="submission" date="2011-06" db="EMBL/GenBank/DDBJ databases">
        <title>The complete genome of Spirochaeta thermophila DSM 6578.</title>
        <authorList>
            <consortium name="US DOE Joint Genome Institute (JGI-PGF)"/>
            <person name="Lucas S."/>
            <person name="Lapidus A."/>
            <person name="Bruce D."/>
            <person name="Goodwin L."/>
            <person name="Pitluck S."/>
            <person name="Peters L."/>
            <person name="Kyrpides N."/>
            <person name="Mavromatis K."/>
            <person name="Ivanova N."/>
            <person name="Mikailova N."/>
            <person name="Pagani I."/>
            <person name="Chertkov O."/>
            <person name="Detter J.C."/>
            <person name="Tapia R."/>
            <person name="Han C."/>
            <person name="Land M."/>
            <person name="Hauser L."/>
            <person name="Markowitz V."/>
            <person name="Cheng J.-F."/>
            <person name="Hugenholtz P."/>
            <person name="Woyke T."/>
            <person name="Wu D."/>
            <person name="Spring S."/>
            <person name="Merkhoffer B."/>
            <person name="Schneider S."/>
            <person name="Klenk H.-P."/>
            <person name="Eisen J.A."/>
        </authorList>
    </citation>
    <scope>NUCLEOTIDE SEQUENCE [LARGE SCALE GENOMIC DNA]</scope>
    <source>
        <strain evidence="13">ATCC 700085 / DSM 6578 / Z-1203</strain>
    </source>
</reference>
<dbReference type="STRING" id="869211.Spith_1710"/>
<evidence type="ECO:0000256" key="4">
    <source>
        <dbReference type="ARBA" id="ARBA00022552"/>
    </source>
</evidence>
<sequence>MNLVLFLPEEDCTRLVRGDRRYEHLVSVLRVREGEVVRVGVLGGRMGEGRVEEVAREEVRLSCTFDRDPPPPLPVTLLVAAVRPIVGRRLLRDLSALGLERVVVFPARLSERSYLESTLWKEGGWERSLIEGAEQGVTTRVPEVVRVRSLEEGVRMCGDGVRYVCDEAAGQGEGVVRGARYVVAVGPERGWTDEERRVLEREGFVRLSLGPRMLRTEVACHVALGRVAEGAGWWG</sequence>
<gene>
    <name evidence="12" type="ordered locus">Spith_1710</name>
</gene>
<dbReference type="Pfam" id="PF04452">
    <property type="entry name" value="Methyltrans_RNA"/>
    <property type="match status" value="1"/>
</dbReference>
<dbReference type="RefSeq" id="WP_014625299.1">
    <property type="nucleotide sequence ID" value="NC_017583.1"/>
</dbReference>
<dbReference type="InterPro" id="IPR029028">
    <property type="entry name" value="Alpha/beta_knot_MTases"/>
</dbReference>
<keyword evidence="13" id="KW-1185">Reference proteome</keyword>
<dbReference type="HOGENOM" id="CLU_067442_1_0_12"/>
<dbReference type="CDD" id="cd18084">
    <property type="entry name" value="RsmE-like"/>
    <property type="match status" value="1"/>
</dbReference>
<evidence type="ECO:0000313" key="13">
    <source>
        <dbReference type="Proteomes" id="UP000007254"/>
    </source>
</evidence>
<evidence type="ECO:0000256" key="7">
    <source>
        <dbReference type="ARBA" id="ARBA00022691"/>
    </source>
</evidence>
<dbReference type="InterPro" id="IPR029026">
    <property type="entry name" value="tRNA_m1G_MTases_N"/>
</dbReference>
<dbReference type="EMBL" id="CP002903">
    <property type="protein sequence ID" value="AEJ61970.1"/>
    <property type="molecule type" value="Genomic_DNA"/>
</dbReference>
<dbReference type="PIRSF" id="PIRSF015601">
    <property type="entry name" value="MTase_slr0722"/>
    <property type="match status" value="1"/>
</dbReference>
<dbReference type="GO" id="GO:0005737">
    <property type="term" value="C:cytoplasm"/>
    <property type="evidence" value="ECO:0007669"/>
    <property type="project" value="UniProtKB-SubCell"/>
</dbReference>
<evidence type="ECO:0000256" key="9">
    <source>
        <dbReference type="ARBA" id="ARBA00047944"/>
    </source>
</evidence>
<organism evidence="12 13">
    <name type="scientific">Winmispira thermophila (strain ATCC 700085 / DSM 6578 / Z-1203)</name>
    <name type="common">Spirochaeta thermophila</name>
    <dbReference type="NCBI Taxonomy" id="869211"/>
    <lineage>
        <taxon>Bacteria</taxon>
        <taxon>Pseudomonadati</taxon>
        <taxon>Spirochaetota</taxon>
        <taxon>Spirochaetia</taxon>
        <taxon>Winmispirales</taxon>
        <taxon>Winmispiraceae</taxon>
        <taxon>Winmispira</taxon>
    </lineage>
</organism>
<evidence type="ECO:0000256" key="1">
    <source>
        <dbReference type="ARBA" id="ARBA00004496"/>
    </source>
</evidence>
<evidence type="ECO:0000256" key="10">
    <source>
        <dbReference type="PIRNR" id="PIRNR015601"/>
    </source>
</evidence>
<comment type="function">
    <text evidence="8 10">Specifically methylates the N3 position of the uracil ring of uridine 1498 (m3U1498) in 16S rRNA. Acts on the fully assembled 30S ribosomal subunit.</text>
</comment>
<dbReference type="GO" id="GO:0070475">
    <property type="term" value="P:rRNA base methylation"/>
    <property type="evidence" value="ECO:0007669"/>
    <property type="project" value="TreeGrafter"/>
</dbReference>
<comment type="subcellular location">
    <subcellularLocation>
        <location evidence="1 10">Cytoplasm</location>
    </subcellularLocation>
</comment>
<accession>G0GBV9</accession>
<dbReference type="SUPFAM" id="SSF75217">
    <property type="entry name" value="alpha/beta knot"/>
    <property type="match status" value="1"/>
</dbReference>
<dbReference type="EC" id="2.1.1.193" evidence="10"/>
<dbReference type="GO" id="GO:0070042">
    <property type="term" value="F:rRNA (uridine-N3-)-methyltransferase activity"/>
    <property type="evidence" value="ECO:0007669"/>
    <property type="project" value="TreeGrafter"/>
</dbReference>
<evidence type="ECO:0000256" key="8">
    <source>
        <dbReference type="ARBA" id="ARBA00025699"/>
    </source>
</evidence>
<protein>
    <recommendedName>
        <fullName evidence="10">Ribosomal RNA small subunit methyltransferase E</fullName>
        <ecNumber evidence="10">2.1.1.193</ecNumber>
    </recommendedName>
</protein>
<proteinExistence type="inferred from homology"/>